<sequence>MSFGTNLQYLRRMHGSMTQEALAEKLNVTRQTISKWESDEAYPAMEKLFELSDFFSCTMDQLLRGKIGSGGSAYSPVRIDKMERFRIARHAVISATPEDDATLSMKAWAEKSGLLDVPGYSLDMIGWDFPCLSQEQINVFNMHGYVSACVIPSDFTPRCEGAELVWQEGGSYAVITITEPFKAAFTLIPNAYKTVLDYLREKNIPMREESQTQSFCFERVYAKNGVEYMDVFIALA</sequence>
<gene>
    <name evidence="3" type="ORF">SDC9_63840</name>
</gene>
<dbReference type="AlphaFoldDB" id="A0A644XMQ6"/>
<keyword evidence="1" id="KW-0238">DNA-binding</keyword>
<evidence type="ECO:0000256" key="1">
    <source>
        <dbReference type="ARBA" id="ARBA00023125"/>
    </source>
</evidence>
<proteinExistence type="predicted"/>
<name>A0A644XMQ6_9ZZZZ</name>
<comment type="caution">
    <text evidence="3">The sequence shown here is derived from an EMBL/GenBank/DDBJ whole genome shotgun (WGS) entry which is preliminary data.</text>
</comment>
<dbReference type="GO" id="GO:0003677">
    <property type="term" value="F:DNA binding"/>
    <property type="evidence" value="ECO:0007669"/>
    <property type="project" value="UniProtKB-KW"/>
</dbReference>
<reference evidence="3" key="1">
    <citation type="submission" date="2019-08" db="EMBL/GenBank/DDBJ databases">
        <authorList>
            <person name="Kucharzyk K."/>
            <person name="Murdoch R.W."/>
            <person name="Higgins S."/>
            <person name="Loffler F."/>
        </authorList>
    </citation>
    <scope>NUCLEOTIDE SEQUENCE</scope>
</reference>
<dbReference type="SMART" id="SM00530">
    <property type="entry name" value="HTH_XRE"/>
    <property type="match status" value="1"/>
</dbReference>
<dbReference type="InterPro" id="IPR010982">
    <property type="entry name" value="Lambda_DNA-bd_dom_sf"/>
</dbReference>
<feature type="domain" description="HTH cro/C1-type" evidence="2">
    <location>
        <begin position="7"/>
        <end position="62"/>
    </location>
</feature>
<evidence type="ECO:0000259" key="2">
    <source>
        <dbReference type="PROSITE" id="PS50943"/>
    </source>
</evidence>
<protein>
    <recommendedName>
        <fullName evidence="2">HTH cro/C1-type domain-containing protein</fullName>
    </recommendedName>
</protein>
<dbReference type="Pfam" id="PF01381">
    <property type="entry name" value="HTH_3"/>
    <property type="match status" value="1"/>
</dbReference>
<dbReference type="SUPFAM" id="SSF47413">
    <property type="entry name" value="lambda repressor-like DNA-binding domains"/>
    <property type="match status" value="1"/>
</dbReference>
<dbReference type="Gene3D" id="1.10.260.40">
    <property type="entry name" value="lambda repressor-like DNA-binding domains"/>
    <property type="match status" value="1"/>
</dbReference>
<dbReference type="PROSITE" id="PS50943">
    <property type="entry name" value="HTH_CROC1"/>
    <property type="match status" value="1"/>
</dbReference>
<dbReference type="PANTHER" id="PTHR46558:SF13">
    <property type="entry name" value="HTH-TYPE TRANSCRIPTIONAL REGULATOR IMMR"/>
    <property type="match status" value="1"/>
</dbReference>
<organism evidence="3">
    <name type="scientific">bioreactor metagenome</name>
    <dbReference type="NCBI Taxonomy" id="1076179"/>
    <lineage>
        <taxon>unclassified sequences</taxon>
        <taxon>metagenomes</taxon>
        <taxon>ecological metagenomes</taxon>
    </lineage>
</organism>
<dbReference type="InterPro" id="IPR001387">
    <property type="entry name" value="Cro/C1-type_HTH"/>
</dbReference>
<dbReference type="EMBL" id="VSSQ01002799">
    <property type="protein sequence ID" value="MPM17450.1"/>
    <property type="molecule type" value="Genomic_DNA"/>
</dbReference>
<accession>A0A644XMQ6</accession>
<evidence type="ECO:0000313" key="3">
    <source>
        <dbReference type="EMBL" id="MPM17450.1"/>
    </source>
</evidence>
<dbReference type="CDD" id="cd00093">
    <property type="entry name" value="HTH_XRE"/>
    <property type="match status" value="1"/>
</dbReference>
<dbReference type="PANTHER" id="PTHR46558">
    <property type="entry name" value="TRACRIPTIONAL REGULATORY PROTEIN-RELATED-RELATED"/>
    <property type="match status" value="1"/>
</dbReference>